<protein>
    <submittedName>
        <fullName evidence="1">Uncharacterized protein</fullName>
    </submittedName>
</protein>
<dbReference type="Proteomes" id="UP000003844">
    <property type="component" value="Unassembled WGS sequence"/>
</dbReference>
<gene>
    <name evidence="1" type="ORF">Gilli_3241</name>
</gene>
<accession>H2BUH0</accession>
<name>H2BUH0_GILLR</name>
<proteinExistence type="predicted"/>
<dbReference type="AlphaFoldDB" id="H2BUH0"/>
<dbReference type="HOGENOM" id="CLU_2879510_0_0_10"/>
<evidence type="ECO:0000313" key="1">
    <source>
        <dbReference type="EMBL" id="EHQ03848.1"/>
    </source>
</evidence>
<evidence type="ECO:0000313" key="2">
    <source>
        <dbReference type="Proteomes" id="UP000003844"/>
    </source>
</evidence>
<reference evidence="2" key="1">
    <citation type="journal article" date="2012" name="Stand. Genomic Sci.">
        <title>Genome sequence of the Antarctic rhodopsins-containing flavobacterium Gillisia limnaea type strain (R-8282(T)).</title>
        <authorList>
            <person name="Riedel T."/>
            <person name="Held B."/>
            <person name="Nolan M."/>
            <person name="Lucas S."/>
            <person name="Lapidus A."/>
            <person name="Tice H."/>
            <person name="Del Rio T.G."/>
            <person name="Cheng J.F."/>
            <person name="Han C."/>
            <person name="Tapia R."/>
            <person name="Goodwin L.A."/>
            <person name="Pitluck S."/>
            <person name="Liolios K."/>
            <person name="Mavromatis K."/>
            <person name="Pagani I."/>
            <person name="Ivanova N."/>
            <person name="Mikhailova N."/>
            <person name="Pati A."/>
            <person name="Chen A."/>
            <person name="Palaniappan K."/>
            <person name="Land M."/>
            <person name="Rohde M."/>
            <person name="Tindall B.J."/>
            <person name="Detter J.C."/>
            <person name="Goker M."/>
            <person name="Bristow J."/>
            <person name="Eisen J.A."/>
            <person name="Markowitz V."/>
            <person name="Hugenholtz P."/>
            <person name="Kyrpides N.C."/>
            <person name="Klenk H.P."/>
            <person name="Woyke T."/>
        </authorList>
    </citation>
    <scope>NUCLEOTIDE SEQUENCE [LARGE SCALE GENOMIC DNA]</scope>
    <source>
        <strain evidence="2">DSM 15749 / LMG 21470 / R-8282</strain>
    </source>
</reference>
<sequence>MENEQYLILVFSLFSGCLPVPGGRDFMVIPDVTFFKMGMSYSWLTYFLSTHYEIIYLPDLLSK</sequence>
<keyword evidence="2" id="KW-1185">Reference proteome</keyword>
<dbReference type="EMBL" id="JH594606">
    <property type="protein sequence ID" value="EHQ03848.1"/>
    <property type="molecule type" value="Genomic_DNA"/>
</dbReference>
<organism evidence="1 2">
    <name type="scientific">Gillisia limnaea (strain DSM 15749 / LMG 21470 / R-8282)</name>
    <dbReference type="NCBI Taxonomy" id="865937"/>
    <lineage>
        <taxon>Bacteria</taxon>
        <taxon>Pseudomonadati</taxon>
        <taxon>Bacteroidota</taxon>
        <taxon>Flavobacteriia</taxon>
        <taxon>Flavobacteriales</taxon>
        <taxon>Flavobacteriaceae</taxon>
        <taxon>Gillisia</taxon>
    </lineage>
</organism>
<dbReference type="STRING" id="865937.Gilli_3241"/>